<reference evidence="1 2" key="1">
    <citation type="submission" date="2020-02" db="EMBL/GenBank/DDBJ databases">
        <authorList>
            <person name="Babadi Z.K."/>
            <person name="Risdian C."/>
            <person name="Ebrahimipour G.H."/>
            <person name="Wink J."/>
        </authorList>
    </citation>
    <scope>NUCLEOTIDE SEQUENCE [LARGE SCALE GENOMIC DNA]</scope>
    <source>
        <strain evidence="1 2">ZKHCc1 1396</strain>
    </source>
</reference>
<keyword evidence="2" id="KW-1185">Reference proteome</keyword>
<accession>A0ABR9PM29</accession>
<proteinExistence type="predicted"/>
<organism evidence="1 2">
    <name type="scientific">Corallococcus soli</name>
    <dbReference type="NCBI Taxonomy" id="2710757"/>
    <lineage>
        <taxon>Bacteria</taxon>
        <taxon>Pseudomonadati</taxon>
        <taxon>Myxococcota</taxon>
        <taxon>Myxococcia</taxon>
        <taxon>Myxococcales</taxon>
        <taxon>Cystobacterineae</taxon>
        <taxon>Myxococcaceae</taxon>
        <taxon>Corallococcus</taxon>
    </lineage>
</organism>
<evidence type="ECO:0000313" key="2">
    <source>
        <dbReference type="Proteomes" id="UP001516472"/>
    </source>
</evidence>
<protein>
    <submittedName>
        <fullName evidence="1">Uncharacterized protein</fullName>
    </submittedName>
</protein>
<sequence>MEDVQRLVARRVEKLLEQLASLVARGRTGEALPSIGLTLHLTHGHQVSGELLDFLPKEAVLLALKKEGLSRSESVTYVDLASVVAVTVTDAGKLAQVPGMVRPLPTRSDLQKLAEQLAKGITEQFWPSEGALGGQVLRFEVDWVGLDDEPGRRALELALNVAAHALKELGRSEKNGREAIRRIATVRFVKGKQTAAELEGDTGTVTVGPGPAPTVQAFRKGFTVEP</sequence>
<gene>
    <name evidence="1" type="ORF">G4177_12360</name>
</gene>
<dbReference type="EMBL" id="JAAIYO010000003">
    <property type="protein sequence ID" value="MBE4748954.1"/>
    <property type="molecule type" value="Genomic_DNA"/>
</dbReference>
<dbReference type="Proteomes" id="UP001516472">
    <property type="component" value="Unassembled WGS sequence"/>
</dbReference>
<comment type="caution">
    <text evidence="1">The sequence shown here is derived from an EMBL/GenBank/DDBJ whole genome shotgun (WGS) entry which is preliminary data.</text>
</comment>
<dbReference type="RefSeq" id="WP_193348373.1">
    <property type="nucleotide sequence ID" value="NZ_JAAIYO010000003.1"/>
</dbReference>
<evidence type="ECO:0000313" key="1">
    <source>
        <dbReference type="EMBL" id="MBE4748954.1"/>
    </source>
</evidence>
<name>A0ABR9PM29_9BACT</name>